<dbReference type="InterPro" id="IPR050967">
    <property type="entry name" value="Thiamine_Salvage_TenA"/>
</dbReference>
<evidence type="ECO:0000313" key="11">
    <source>
        <dbReference type="EMBL" id="QFX92332.1"/>
    </source>
</evidence>
<protein>
    <recommendedName>
        <fullName evidence="6">Aminopyrimidine aminohydrolase</fullName>
        <ecNumber evidence="5">3.5.99.2</ecNumber>
    </recommendedName>
</protein>
<evidence type="ECO:0000313" key="12">
    <source>
        <dbReference type="Proteomes" id="UP000327194"/>
    </source>
</evidence>
<keyword evidence="9" id="KW-0472">Membrane</keyword>
<comment type="subunit">
    <text evidence="4">Homotetramer.</text>
</comment>
<comment type="catalytic activity">
    <reaction evidence="1">
        <text>4-amino-5-aminomethyl-2-methylpyrimidine + H2O = 4-amino-5-hydroxymethyl-2-methylpyrimidine + NH4(+)</text>
        <dbReference type="Rhea" id="RHEA:31799"/>
        <dbReference type="ChEBI" id="CHEBI:15377"/>
        <dbReference type="ChEBI" id="CHEBI:16892"/>
        <dbReference type="ChEBI" id="CHEBI:28938"/>
        <dbReference type="ChEBI" id="CHEBI:63416"/>
        <dbReference type="EC" id="3.5.99.2"/>
    </reaction>
</comment>
<proteinExistence type="inferred from homology"/>
<dbReference type="SUPFAM" id="SSF48613">
    <property type="entry name" value="Heme oxygenase-like"/>
    <property type="match status" value="1"/>
</dbReference>
<dbReference type="PANTHER" id="PTHR43198">
    <property type="entry name" value="BIFUNCTIONAL TH2 PROTEIN"/>
    <property type="match status" value="1"/>
</dbReference>
<dbReference type="RefSeq" id="WP_010022623.1">
    <property type="nucleotide sequence ID" value="NZ_AZDS01000005.1"/>
</dbReference>
<dbReference type="InterPro" id="IPR004305">
    <property type="entry name" value="Thiaminase-2/PQQC"/>
</dbReference>
<organism evidence="11 12">
    <name type="scientific">Fructilactobacillus fructivorans</name>
    <dbReference type="NCBI Taxonomy" id="1614"/>
    <lineage>
        <taxon>Bacteria</taxon>
        <taxon>Bacillati</taxon>
        <taxon>Bacillota</taxon>
        <taxon>Bacilli</taxon>
        <taxon>Lactobacillales</taxon>
        <taxon>Lactobacillaceae</taxon>
        <taxon>Fructilactobacillus</taxon>
    </lineage>
</organism>
<evidence type="ECO:0000256" key="3">
    <source>
        <dbReference type="ARBA" id="ARBA00010264"/>
    </source>
</evidence>
<dbReference type="AlphaFoldDB" id="A0AAE6P0U8"/>
<evidence type="ECO:0000259" key="10">
    <source>
        <dbReference type="Pfam" id="PF03070"/>
    </source>
</evidence>
<feature type="domain" description="Thiaminase-2/PQQC" evidence="10">
    <location>
        <begin position="13"/>
        <end position="212"/>
    </location>
</feature>
<comment type="similarity">
    <text evidence="3">Belongs to the TenA family.</text>
</comment>
<evidence type="ECO:0000256" key="7">
    <source>
        <dbReference type="ARBA" id="ARBA00022977"/>
    </source>
</evidence>
<evidence type="ECO:0000256" key="5">
    <source>
        <dbReference type="ARBA" id="ARBA00012684"/>
    </source>
</evidence>
<keyword evidence="9" id="KW-1133">Transmembrane helix</keyword>
<evidence type="ECO:0000256" key="9">
    <source>
        <dbReference type="SAM" id="Phobius"/>
    </source>
</evidence>
<gene>
    <name evidence="11" type="ORF">LF543_01525</name>
</gene>
<dbReference type="EMBL" id="CP045562">
    <property type="protein sequence ID" value="QFX92332.1"/>
    <property type="molecule type" value="Genomic_DNA"/>
</dbReference>
<comment type="catalytic activity">
    <reaction evidence="8">
        <text>thiamine + H2O = 5-(2-hydroxyethyl)-4-methylthiazole + 4-amino-5-hydroxymethyl-2-methylpyrimidine + H(+)</text>
        <dbReference type="Rhea" id="RHEA:17509"/>
        <dbReference type="ChEBI" id="CHEBI:15377"/>
        <dbReference type="ChEBI" id="CHEBI:15378"/>
        <dbReference type="ChEBI" id="CHEBI:16892"/>
        <dbReference type="ChEBI" id="CHEBI:17957"/>
        <dbReference type="ChEBI" id="CHEBI:18385"/>
        <dbReference type="EC" id="3.5.99.2"/>
    </reaction>
</comment>
<reference evidence="11 12" key="1">
    <citation type="submission" date="2019-10" db="EMBL/GenBank/DDBJ databases">
        <title>Genome sequencing of Lactobacillus fructivorans.</title>
        <authorList>
            <person name="Kim K."/>
        </authorList>
    </citation>
    <scope>NUCLEOTIDE SEQUENCE [LARGE SCALE GENOMIC DNA]</scope>
    <source>
        <strain evidence="11 12">LF543</strain>
    </source>
</reference>
<keyword evidence="7" id="KW-0784">Thiamine biosynthesis</keyword>
<evidence type="ECO:0000256" key="1">
    <source>
        <dbReference type="ARBA" id="ARBA00001881"/>
    </source>
</evidence>
<name>A0AAE6P0U8_9LACO</name>
<sequence>MRKVKFTDELIENATEIMDQIMDCEYVEGIKVGEVPKSALIRYVQQDEMYLNGYADQFQQIKKETIDLKLQKFLVICVNGIRDEHTPHDVMMRFIDIAGKQVQGVPMLSVTKNYVKSMHNAVNTKSILIGLSALAPCIWTYYVIAYQLNKSDCRNNPFNEWIKFYLDPSEMKSIFYFINQLAEIHPDERGQANMVFQSSCQYELDFWNTMYEA</sequence>
<dbReference type="GO" id="GO:0009228">
    <property type="term" value="P:thiamine biosynthetic process"/>
    <property type="evidence" value="ECO:0007669"/>
    <property type="project" value="UniProtKB-KW"/>
</dbReference>
<accession>A0AAE6P0U8</accession>
<keyword evidence="9" id="KW-0812">Transmembrane</keyword>
<dbReference type="GO" id="GO:0005829">
    <property type="term" value="C:cytosol"/>
    <property type="evidence" value="ECO:0007669"/>
    <property type="project" value="TreeGrafter"/>
</dbReference>
<evidence type="ECO:0000256" key="4">
    <source>
        <dbReference type="ARBA" id="ARBA00011881"/>
    </source>
</evidence>
<dbReference type="InterPro" id="IPR016084">
    <property type="entry name" value="Haem_Oase-like_multi-hlx"/>
</dbReference>
<evidence type="ECO:0000256" key="8">
    <source>
        <dbReference type="ARBA" id="ARBA00048337"/>
    </source>
</evidence>
<dbReference type="GO" id="GO:0050334">
    <property type="term" value="F:thiaminase activity"/>
    <property type="evidence" value="ECO:0007669"/>
    <property type="project" value="UniProtKB-EC"/>
</dbReference>
<dbReference type="PANTHER" id="PTHR43198:SF2">
    <property type="entry name" value="SI:CH1073-67J19.1-RELATED"/>
    <property type="match status" value="1"/>
</dbReference>
<dbReference type="Pfam" id="PF03070">
    <property type="entry name" value="TENA_THI-4"/>
    <property type="match status" value="1"/>
</dbReference>
<comment type="pathway">
    <text evidence="2">Cofactor biosynthesis; thiamine diphosphate biosynthesis.</text>
</comment>
<evidence type="ECO:0000256" key="6">
    <source>
        <dbReference type="ARBA" id="ARBA00013647"/>
    </source>
</evidence>
<dbReference type="Proteomes" id="UP000327194">
    <property type="component" value="Chromosome"/>
</dbReference>
<dbReference type="EC" id="3.5.99.2" evidence="5"/>
<feature type="transmembrane region" description="Helical" evidence="9">
    <location>
        <begin position="126"/>
        <end position="144"/>
    </location>
</feature>
<evidence type="ECO:0000256" key="2">
    <source>
        <dbReference type="ARBA" id="ARBA00004948"/>
    </source>
</evidence>
<dbReference type="Gene3D" id="1.20.910.10">
    <property type="entry name" value="Heme oxygenase-like"/>
    <property type="match status" value="1"/>
</dbReference>
<dbReference type="CDD" id="cd19360">
    <property type="entry name" value="TenA_C_SaTenA-like"/>
    <property type="match status" value="1"/>
</dbReference>
<dbReference type="KEGG" id="lfv:LF543_01525"/>